<dbReference type="GO" id="GO:0016891">
    <property type="term" value="F:RNA endonuclease activity producing 5'-phosphomonoesters, hydrolytic mechanism"/>
    <property type="evidence" value="ECO:0007669"/>
    <property type="project" value="TreeGrafter"/>
</dbReference>
<dbReference type="InterPro" id="IPR051406">
    <property type="entry name" value="PLD_domain"/>
</dbReference>
<evidence type="ECO:0000313" key="8">
    <source>
        <dbReference type="EMBL" id="AEI49710.1"/>
    </source>
</evidence>
<evidence type="ECO:0000313" key="9">
    <source>
        <dbReference type="Proteomes" id="UP000000493"/>
    </source>
</evidence>
<dbReference type="Gene3D" id="3.30.870.10">
    <property type="entry name" value="Endonuclease Chain A"/>
    <property type="match status" value="1"/>
</dbReference>
<keyword evidence="6" id="KW-0443">Lipid metabolism</keyword>
<reference evidence="9" key="1">
    <citation type="submission" date="2011-06" db="EMBL/GenBank/DDBJ databases">
        <title>The complete genome of chromosome of Runella slithyformis DSM 19594.</title>
        <authorList>
            <consortium name="US DOE Joint Genome Institute (JGI-PGF)"/>
            <person name="Lucas S."/>
            <person name="Han J."/>
            <person name="Lapidus A."/>
            <person name="Bruce D."/>
            <person name="Goodwin L."/>
            <person name="Pitluck S."/>
            <person name="Peters L."/>
            <person name="Kyrpides N."/>
            <person name="Mavromatis K."/>
            <person name="Ivanova N."/>
            <person name="Ovchinnikova G."/>
            <person name="Zhang X."/>
            <person name="Misra M."/>
            <person name="Detter J.C."/>
            <person name="Tapia R."/>
            <person name="Han C."/>
            <person name="Land M."/>
            <person name="Hauser L."/>
            <person name="Markowitz V."/>
            <person name="Cheng J.-F."/>
            <person name="Hugenholtz P."/>
            <person name="Woyke T."/>
            <person name="Wu D."/>
            <person name="Tindall B."/>
            <person name="Faehrich R."/>
            <person name="Brambilla E."/>
            <person name="Klenk H.-P."/>
            <person name="Eisen J.A."/>
        </authorList>
    </citation>
    <scope>NUCLEOTIDE SEQUENCE [LARGE SCALE GENOMIC DNA]</scope>
    <source>
        <strain evidence="9">ATCC 29530 / DSM 19594 / LMG 11500 / NCIMB 11436 / LSU 4</strain>
    </source>
</reference>
<dbReference type="PROSITE" id="PS50035">
    <property type="entry name" value="PLD"/>
    <property type="match status" value="1"/>
</dbReference>
<feature type="domain" description="PLD phosphodiesterase" evidence="7">
    <location>
        <begin position="89"/>
        <end position="116"/>
    </location>
</feature>
<evidence type="ECO:0000256" key="5">
    <source>
        <dbReference type="ARBA" id="ARBA00022963"/>
    </source>
</evidence>
<evidence type="ECO:0000256" key="1">
    <source>
        <dbReference type="ARBA" id="ARBA00000798"/>
    </source>
</evidence>
<dbReference type="Proteomes" id="UP000000493">
    <property type="component" value="Chromosome"/>
</dbReference>
<dbReference type="GO" id="GO:0004630">
    <property type="term" value="F:phospholipase D activity"/>
    <property type="evidence" value="ECO:0007669"/>
    <property type="project" value="UniProtKB-EC"/>
</dbReference>
<dbReference type="PANTHER" id="PTHR43856:SF1">
    <property type="entry name" value="MITOCHONDRIAL CARDIOLIPIN HYDROLASE"/>
    <property type="match status" value="1"/>
</dbReference>
<protein>
    <recommendedName>
        <fullName evidence="3">phospholipase D</fullName>
        <ecNumber evidence="3">3.1.4.4</ecNumber>
    </recommendedName>
</protein>
<organism evidence="8 9">
    <name type="scientific">Runella slithyformis (strain ATCC 29530 / DSM 19594 / LMG 11500 / NCIMB 11436 / LSU 4)</name>
    <dbReference type="NCBI Taxonomy" id="761193"/>
    <lineage>
        <taxon>Bacteria</taxon>
        <taxon>Pseudomonadati</taxon>
        <taxon>Bacteroidota</taxon>
        <taxon>Cytophagia</taxon>
        <taxon>Cytophagales</taxon>
        <taxon>Spirosomataceae</taxon>
        <taxon>Runella</taxon>
    </lineage>
</organism>
<dbReference type="InterPro" id="IPR025202">
    <property type="entry name" value="PLD-like_dom"/>
</dbReference>
<dbReference type="InterPro" id="IPR001736">
    <property type="entry name" value="PLipase_D/transphosphatidylase"/>
</dbReference>
<keyword evidence="4" id="KW-0378">Hydrolase</keyword>
<accession>A0A7U3ZM35</accession>
<evidence type="ECO:0000256" key="2">
    <source>
        <dbReference type="ARBA" id="ARBA00008664"/>
    </source>
</evidence>
<keyword evidence="9" id="KW-1185">Reference proteome</keyword>
<dbReference type="KEGG" id="rsi:Runsl_3342"/>
<dbReference type="SUPFAM" id="SSF56024">
    <property type="entry name" value="Phospholipase D/nuclease"/>
    <property type="match status" value="1"/>
</dbReference>
<dbReference type="GO" id="GO:0016042">
    <property type="term" value="P:lipid catabolic process"/>
    <property type="evidence" value="ECO:0007669"/>
    <property type="project" value="UniProtKB-KW"/>
</dbReference>
<gene>
    <name evidence="8" type="ordered locus">Runsl_3342</name>
</gene>
<sequence length="286" mass="33098">MPEVNVHFTKIKEEIQRQLKNAKTSIRVAVAWFTDEDLMTDLIELRNKNRTLTVTVIISDAQENFRNRTNLNRLIEAGVHLRVRTISADRSFLHHKFCVIDSHTIINGSYNWTYSASAKNEENIMVITEPDAPLLLRFNTKLDYYCRDNQSVAYTQAVNAIDANQLLTQYDEQEIALRQEFQAAIQNSLHQISIINLIHPVNERINVQLIENMILQYGDGVNMVKRLITNARDGADPREGFTKLVLWGRYNDLSFESIVLREEFRHLFTPEEIHTCEVLLNIGNGQ</sequence>
<name>A0A7U3ZM35_RUNSL</name>
<evidence type="ECO:0000259" key="7">
    <source>
        <dbReference type="PROSITE" id="PS50035"/>
    </source>
</evidence>
<dbReference type="Pfam" id="PF13091">
    <property type="entry name" value="PLDc_2"/>
    <property type="match status" value="1"/>
</dbReference>
<evidence type="ECO:0000256" key="4">
    <source>
        <dbReference type="ARBA" id="ARBA00022801"/>
    </source>
</evidence>
<keyword evidence="5" id="KW-0442">Lipid degradation</keyword>
<dbReference type="PANTHER" id="PTHR43856">
    <property type="entry name" value="CARDIOLIPIN HYDROLASE"/>
    <property type="match status" value="1"/>
</dbReference>
<dbReference type="EC" id="3.1.4.4" evidence="3"/>
<evidence type="ECO:0000256" key="3">
    <source>
        <dbReference type="ARBA" id="ARBA00012027"/>
    </source>
</evidence>
<reference evidence="8 9" key="2">
    <citation type="journal article" date="2012" name="Stand. Genomic Sci.">
        <title>Complete genome sequence of the aquatic bacterium Runella slithyformis type strain (LSU 4(T)).</title>
        <authorList>
            <person name="Copeland A."/>
            <person name="Zhang X."/>
            <person name="Misra M."/>
            <person name="Lapidus A."/>
            <person name="Nolan M."/>
            <person name="Lucas S."/>
            <person name="Deshpande S."/>
            <person name="Cheng J.F."/>
            <person name="Tapia R."/>
            <person name="Goodwin L.A."/>
            <person name="Pitluck S."/>
            <person name="Liolios K."/>
            <person name="Pagani I."/>
            <person name="Ivanova N."/>
            <person name="Mikhailova N."/>
            <person name="Pati A."/>
            <person name="Chen A."/>
            <person name="Palaniappan K."/>
            <person name="Land M."/>
            <person name="Hauser L."/>
            <person name="Pan C."/>
            <person name="Jeffries C.D."/>
            <person name="Detter J.C."/>
            <person name="Brambilla E.M."/>
            <person name="Rohde M."/>
            <person name="Djao O.D."/>
            <person name="Goker M."/>
            <person name="Sikorski J."/>
            <person name="Tindall B.J."/>
            <person name="Woyke T."/>
            <person name="Bristow J."/>
            <person name="Eisen J.A."/>
            <person name="Markowitz V."/>
            <person name="Hugenholtz P."/>
            <person name="Kyrpides N.C."/>
            <person name="Klenk H.P."/>
            <person name="Mavromatis K."/>
        </authorList>
    </citation>
    <scope>NUCLEOTIDE SEQUENCE [LARGE SCALE GENOMIC DNA]</scope>
    <source>
        <strain evidence="9">ATCC 29530 / DSM 19594 / LMG 11500 / NCIMB 11436 / LSU 4</strain>
    </source>
</reference>
<dbReference type="GO" id="GO:0006793">
    <property type="term" value="P:phosphorus metabolic process"/>
    <property type="evidence" value="ECO:0007669"/>
    <property type="project" value="UniProtKB-ARBA"/>
</dbReference>
<evidence type="ECO:0000256" key="6">
    <source>
        <dbReference type="ARBA" id="ARBA00023098"/>
    </source>
</evidence>
<comment type="similarity">
    <text evidence="2">Belongs to the phospholipase D family.</text>
</comment>
<proteinExistence type="inferred from homology"/>
<dbReference type="AlphaFoldDB" id="A0A7U3ZM35"/>
<dbReference type="EMBL" id="CP002859">
    <property type="protein sequence ID" value="AEI49710.1"/>
    <property type="molecule type" value="Genomic_DNA"/>
</dbReference>
<comment type="catalytic activity">
    <reaction evidence="1">
        <text>a 1,2-diacyl-sn-glycero-3-phosphocholine + H2O = a 1,2-diacyl-sn-glycero-3-phosphate + choline + H(+)</text>
        <dbReference type="Rhea" id="RHEA:14445"/>
        <dbReference type="ChEBI" id="CHEBI:15354"/>
        <dbReference type="ChEBI" id="CHEBI:15377"/>
        <dbReference type="ChEBI" id="CHEBI:15378"/>
        <dbReference type="ChEBI" id="CHEBI:57643"/>
        <dbReference type="ChEBI" id="CHEBI:58608"/>
        <dbReference type="EC" id="3.1.4.4"/>
    </reaction>
</comment>
<dbReference type="RefSeq" id="WP_013929015.1">
    <property type="nucleotide sequence ID" value="NC_015703.1"/>
</dbReference>